<feature type="non-terminal residue" evidence="2">
    <location>
        <position position="1"/>
    </location>
</feature>
<gene>
    <name evidence="2" type="primary">ACC2_8</name>
    <name evidence="2" type="ORF">FOZ63_023603</name>
</gene>
<dbReference type="Gene3D" id="3.90.226.10">
    <property type="entry name" value="2-enoyl-CoA Hydratase, Chain A, domain 1"/>
    <property type="match status" value="1"/>
</dbReference>
<feature type="region of interest" description="Disordered" evidence="1">
    <location>
        <begin position="67"/>
        <end position="89"/>
    </location>
</feature>
<sequence>EKTVAAAVRGYSSVLWAYANDLEVRLSFGEHMPIRVFARGTPSRLDVTTTAYHEVRHPTTGVLQLRRLPNPDDGSLAESDGVDVDSPLQQPAGVTVRRHAAERLDTTYVYDFLELFEQAVREEWRRKKSGHEARIILSETKRFVKVEELR</sequence>
<dbReference type="GO" id="GO:0003989">
    <property type="term" value="F:acetyl-CoA carboxylase activity"/>
    <property type="evidence" value="ECO:0007669"/>
    <property type="project" value="InterPro"/>
</dbReference>
<dbReference type="AlphaFoldDB" id="A0A7J6QY47"/>
<evidence type="ECO:0000256" key="1">
    <source>
        <dbReference type="SAM" id="MobiDB-lite"/>
    </source>
</evidence>
<feature type="non-terminal residue" evidence="2">
    <location>
        <position position="150"/>
    </location>
</feature>
<comment type="caution">
    <text evidence="2">The sequence shown here is derived from an EMBL/GenBank/DDBJ whole genome shotgun (WGS) entry which is preliminary data.</text>
</comment>
<accession>A0A7J6QY47</accession>
<protein>
    <submittedName>
        <fullName evidence="2">Acetyl-CoA carboxylase</fullName>
    </submittedName>
</protein>
<dbReference type="PANTHER" id="PTHR45728:SF3">
    <property type="entry name" value="ACETYL-COA CARBOXYLASE"/>
    <property type="match status" value="1"/>
</dbReference>
<name>A0A7J6QY47_PEROL</name>
<keyword evidence="3" id="KW-1185">Reference proteome</keyword>
<dbReference type="PANTHER" id="PTHR45728">
    <property type="entry name" value="ACETYL-COA CARBOXYLASE, ISOFORM A"/>
    <property type="match status" value="1"/>
</dbReference>
<dbReference type="EMBL" id="JABANO010029556">
    <property type="protein sequence ID" value="KAF4713355.1"/>
    <property type="molecule type" value="Genomic_DNA"/>
</dbReference>
<reference evidence="2 3" key="1">
    <citation type="submission" date="2020-04" db="EMBL/GenBank/DDBJ databases">
        <title>Perkinsus olseni comparative genomics.</title>
        <authorList>
            <person name="Bogema D.R."/>
        </authorList>
    </citation>
    <scope>NUCLEOTIDE SEQUENCE [LARGE SCALE GENOMIC DNA]</scope>
    <source>
        <strain evidence="2 3">ATCC PRA-207</strain>
    </source>
</reference>
<proteinExistence type="predicted"/>
<dbReference type="GO" id="GO:0006633">
    <property type="term" value="P:fatty acid biosynthetic process"/>
    <property type="evidence" value="ECO:0007669"/>
    <property type="project" value="TreeGrafter"/>
</dbReference>
<evidence type="ECO:0000313" key="2">
    <source>
        <dbReference type="EMBL" id="KAF4713355.1"/>
    </source>
</evidence>
<evidence type="ECO:0000313" key="3">
    <source>
        <dbReference type="Proteomes" id="UP000553632"/>
    </source>
</evidence>
<organism evidence="2 3">
    <name type="scientific">Perkinsus olseni</name>
    <name type="common">Perkinsus atlanticus</name>
    <dbReference type="NCBI Taxonomy" id="32597"/>
    <lineage>
        <taxon>Eukaryota</taxon>
        <taxon>Sar</taxon>
        <taxon>Alveolata</taxon>
        <taxon>Perkinsozoa</taxon>
        <taxon>Perkinsea</taxon>
        <taxon>Perkinsida</taxon>
        <taxon>Perkinsidae</taxon>
        <taxon>Perkinsus</taxon>
    </lineage>
</organism>
<dbReference type="InterPro" id="IPR049076">
    <property type="entry name" value="ACCA"/>
</dbReference>
<dbReference type="Proteomes" id="UP000553632">
    <property type="component" value="Unassembled WGS sequence"/>
</dbReference>